<evidence type="ECO:0000259" key="2">
    <source>
        <dbReference type="Pfam" id="PF25534"/>
    </source>
</evidence>
<accession>A0A177UZS2</accession>
<reference evidence="4" key="1">
    <citation type="submission" date="2016-04" db="EMBL/GenBank/DDBJ databases">
        <authorList>
            <person name="Nguyen H.D."/>
            <person name="Kesanakurti P."/>
            <person name="Cullis J."/>
            <person name="Levesque C.A."/>
            <person name="Hambleton S."/>
        </authorList>
    </citation>
    <scope>NUCLEOTIDE SEQUENCE</scope>
    <source>
        <strain evidence="4">DAOMC 238032</strain>
    </source>
</reference>
<dbReference type="EMBL" id="LWDD02000859">
    <property type="protein sequence ID" value="KAE8256379.1"/>
    <property type="molecule type" value="Genomic_DNA"/>
</dbReference>
<evidence type="ECO:0000313" key="4">
    <source>
        <dbReference type="EMBL" id="KAE8256379.1"/>
    </source>
</evidence>
<name>A0A177UZS2_9BASI</name>
<dbReference type="PANTHER" id="PTHR36223:SF5">
    <property type="entry name" value="BETA-LACTAMASE-TYPE TRANSPEPTIDASE FOLD DOMAIN CONTAINING PROTEIN"/>
    <property type="match status" value="1"/>
</dbReference>
<feature type="compositionally biased region" description="Low complexity" evidence="1">
    <location>
        <begin position="268"/>
        <end position="287"/>
    </location>
</feature>
<dbReference type="PANTHER" id="PTHR36223">
    <property type="entry name" value="BETA-LACTAMASE-TYPE TRANSPEPTIDASE FOLD DOMAIN CONTAINING PROTEIN"/>
    <property type="match status" value="1"/>
</dbReference>
<evidence type="ECO:0000256" key="1">
    <source>
        <dbReference type="SAM" id="MobiDB-lite"/>
    </source>
</evidence>
<dbReference type="AlphaFoldDB" id="A0A177UZS2"/>
<proteinExistence type="predicted"/>
<dbReference type="InterPro" id="IPR057678">
    <property type="entry name" value="DUF7918"/>
</dbReference>
<evidence type="ECO:0000313" key="5">
    <source>
        <dbReference type="Proteomes" id="UP000077671"/>
    </source>
</evidence>
<keyword evidence="6" id="KW-1185">Reference proteome</keyword>
<comment type="caution">
    <text evidence="4">The sequence shown here is derived from an EMBL/GenBank/DDBJ whole genome shotgun (WGS) entry which is preliminary data.</text>
</comment>
<feature type="domain" description="DUF7918" evidence="2">
    <location>
        <begin position="32"/>
        <end position="223"/>
    </location>
</feature>
<evidence type="ECO:0000313" key="3">
    <source>
        <dbReference type="EMBL" id="CAD6962118.1"/>
    </source>
</evidence>
<protein>
    <recommendedName>
        <fullName evidence="2">DUF7918 domain-containing protein</fullName>
    </recommendedName>
</protein>
<reference evidence="4" key="2">
    <citation type="journal article" date="2019" name="IMA Fungus">
        <title>Genome sequencing and comparison of five Tilletia species to identify candidate genes for the detection of regulated species infecting wheat.</title>
        <authorList>
            <person name="Nguyen H.D.T."/>
            <person name="Sultana T."/>
            <person name="Kesanakurti P."/>
            <person name="Hambleton S."/>
        </authorList>
    </citation>
    <scope>NUCLEOTIDE SEQUENCE</scope>
    <source>
        <strain evidence="4">DAOMC 238032</strain>
    </source>
</reference>
<dbReference type="EMBL" id="CAJHJG010007039">
    <property type="protein sequence ID" value="CAD6962118.1"/>
    <property type="molecule type" value="Genomic_DNA"/>
</dbReference>
<dbReference type="Proteomes" id="UP000077671">
    <property type="component" value="Unassembled WGS sequence"/>
</dbReference>
<reference evidence="3" key="3">
    <citation type="submission" date="2020-10" db="EMBL/GenBank/DDBJ databases">
        <authorList>
            <person name="Sedaghatjoo S."/>
        </authorList>
    </citation>
    <scope>NUCLEOTIDE SEQUENCE</scope>
    <source>
        <strain evidence="3">AZH3</strain>
    </source>
</reference>
<gene>
    <name evidence="4" type="ORF">A4X03_0g5408</name>
    <name evidence="3" type="ORF">JKIAZH3_G5524</name>
</gene>
<dbReference type="Pfam" id="PF25534">
    <property type="entry name" value="DUF7918"/>
    <property type="match status" value="1"/>
</dbReference>
<feature type="region of interest" description="Disordered" evidence="1">
    <location>
        <begin position="225"/>
        <end position="343"/>
    </location>
</feature>
<evidence type="ECO:0000313" key="6">
    <source>
        <dbReference type="Proteomes" id="UP000836402"/>
    </source>
</evidence>
<organism evidence="4 5">
    <name type="scientific">Tilletia caries</name>
    <name type="common">wheat bunt fungus</name>
    <dbReference type="NCBI Taxonomy" id="13290"/>
    <lineage>
        <taxon>Eukaryota</taxon>
        <taxon>Fungi</taxon>
        <taxon>Dikarya</taxon>
        <taxon>Basidiomycota</taxon>
        <taxon>Ustilaginomycotina</taxon>
        <taxon>Exobasidiomycetes</taxon>
        <taxon>Tilletiales</taxon>
        <taxon>Tilletiaceae</taxon>
        <taxon>Tilletia</taxon>
    </lineage>
</organism>
<feature type="compositionally biased region" description="Basic and acidic residues" evidence="1">
    <location>
        <begin position="291"/>
        <end position="314"/>
    </location>
</feature>
<feature type="compositionally biased region" description="Acidic residues" evidence="1">
    <location>
        <begin position="329"/>
        <end position="343"/>
    </location>
</feature>
<sequence>MLLPNDMEVVMLDDRLRPMKEWALVNTAAGEWQAYIVAEPGRSFAIQLGVKDRSKEDLTADIWLNGGAKKSHTVKFPAGAPRQNIVRGIESGSMLHPFVFSKLDTTEEIADACEDTKVLGSMGEICVTSCPYDTRPRKNTWKGGEGGGRDPSLPNADLKFYEKNKKLMTSNLRVGFGQAEQLGGRGKGVRGFPAHVYVRKDPVYKIRFLPRTEYALERSGIIEDPDEGVEVTGSSRRPSGAKAEGSSGSGPNGSPKVLRRKEPGMQNSASFSSSASSTAHAESSRSSLGSRVRERSKSPEYEVVDVKREKQDQKRSRRVFAGPGRSAEEPLEIPDNSEDECPF</sequence>
<dbReference type="Proteomes" id="UP000836402">
    <property type="component" value="Unassembled WGS sequence"/>
</dbReference>